<protein>
    <submittedName>
        <fullName evidence="1">Uncharacterized protein</fullName>
    </submittedName>
</protein>
<proteinExistence type="predicted"/>
<organism evidence="1">
    <name type="scientific">marine sediment metagenome</name>
    <dbReference type="NCBI Taxonomy" id="412755"/>
    <lineage>
        <taxon>unclassified sequences</taxon>
        <taxon>metagenomes</taxon>
        <taxon>ecological metagenomes</taxon>
    </lineage>
</organism>
<gene>
    <name evidence="1" type="ORF">S03H2_01688</name>
</gene>
<reference evidence="1" key="1">
    <citation type="journal article" date="2014" name="Front. Microbiol.">
        <title>High frequency of phylogenetically diverse reductive dehalogenase-homologous genes in deep subseafloor sedimentary metagenomes.</title>
        <authorList>
            <person name="Kawai M."/>
            <person name="Futagami T."/>
            <person name="Toyoda A."/>
            <person name="Takaki Y."/>
            <person name="Nishi S."/>
            <person name="Hori S."/>
            <person name="Arai W."/>
            <person name="Tsubouchi T."/>
            <person name="Morono Y."/>
            <person name="Uchiyama I."/>
            <person name="Ito T."/>
            <person name="Fujiyama A."/>
            <person name="Inagaki F."/>
            <person name="Takami H."/>
        </authorList>
    </citation>
    <scope>NUCLEOTIDE SEQUENCE</scope>
    <source>
        <strain evidence="1">Expedition CK06-06</strain>
    </source>
</reference>
<accession>X1DN37</accession>
<sequence length="45" mass="5441">MEMGANQIDMVMVILLVDKMRQRKIHEIKGEKKYESKKRKTRDYA</sequence>
<comment type="caution">
    <text evidence="1">The sequence shown here is derived from an EMBL/GenBank/DDBJ whole genome shotgun (WGS) entry which is preliminary data.</text>
</comment>
<name>X1DN37_9ZZZZ</name>
<evidence type="ECO:0000313" key="1">
    <source>
        <dbReference type="EMBL" id="GAH21582.1"/>
    </source>
</evidence>
<dbReference type="AlphaFoldDB" id="X1DN37"/>
<dbReference type="EMBL" id="BARU01000513">
    <property type="protein sequence ID" value="GAH21582.1"/>
    <property type="molecule type" value="Genomic_DNA"/>
</dbReference>